<proteinExistence type="predicted"/>
<name>D6U782_KTERA</name>
<sequence>MKSADGDNKKFGHERDKCIAHDLRACFGKGFCLFAEHALKNYSSGSGGR</sequence>
<accession>D6U782</accession>
<organism evidence="1 2">
    <name type="scientific">Ktedonobacter racemifer DSM 44963</name>
    <dbReference type="NCBI Taxonomy" id="485913"/>
    <lineage>
        <taxon>Bacteria</taxon>
        <taxon>Bacillati</taxon>
        <taxon>Chloroflexota</taxon>
        <taxon>Ktedonobacteria</taxon>
        <taxon>Ktedonobacterales</taxon>
        <taxon>Ktedonobacteraceae</taxon>
        <taxon>Ktedonobacter</taxon>
    </lineage>
</organism>
<dbReference type="AlphaFoldDB" id="D6U782"/>
<evidence type="ECO:0000313" key="2">
    <source>
        <dbReference type="Proteomes" id="UP000004508"/>
    </source>
</evidence>
<dbReference type="EMBL" id="ADVG01000005">
    <property type="protein sequence ID" value="EFH79743.1"/>
    <property type="molecule type" value="Genomic_DNA"/>
</dbReference>
<keyword evidence="2" id="KW-1185">Reference proteome</keyword>
<evidence type="ECO:0000313" key="1">
    <source>
        <dbReference type="EMBL" id="EFH79743.1"/>
    </source>
</evidence>
<gene>
    <name evidence="1" type="ORF">Krac_0240</name>
</gene>
<dbReference type="Proteomes" id="UP000004508">
    <property type="component" value="Unassembled WGS sequence"/>
</dbReference>
<protein>
    <submittedName>
        <fullName evidence="1">Uncharacterized protein</fullName>
    </submittedName>
</protein>
<comment type="caution">
    <text evidence="1">The sequence shown here is derived from an EMBL/GenBank/DDBJ whole genome shotgun (WGS) entry which is preliminary data.</text>
</comment>
<dbReference type="InParanoid" id="D6U782"/>
<reference evidence="1 2" key="1">
    <citation type="journal article" date="2011" name="Stand. Genomic Sci.">
        <title>Non-contiguous finished genome sequence and contextual data of the filamentous soil bacterium Ktedonobacter racemifer type strain (SOSP1-21).</title>
        <authorList>
            <person name="Chang Y.J."/>
            <person name="Land M."/>
            <person name="Hauser L."/>
            <person name="Chertkov O."/>
            <person name="Del Rio T.G."/>
            <person name="Nolan M."/>
            <person name="Copeland A."/>
            <person name="Tice H."/>
            <person name="Cheng J.F."/>
            <person name="Lucas S."/>
            <person name="Han C."/>
            <person name="Goodwin L."/>
            <person name="Pitluck S."/>
            <person name="Ivanova N."/>
            <person name="Ovchinikova G."/>
            <person name="Pati A."/>
            <person name="Chen A."/>
            <person name="Palaniappan K."/>
            <person name="Mavromatis K."/>
            <person name="Liolios K."/>
            <person name="Brettin T."/>
            <person name="Fiebig A."/>
            <person name="Rohde M."/>
            <person name="Abt B."/>
            <person name="Goker M."/>
            <person name="Detter J.C."/>
            <person name="Woyke T."/>
            <person name="Bristow J."/>
            <person name="Eisen J.A."/>
            <person name="Markowitz V."/>
            <person name="Hugenholtz P."/>
            <person name="Kyrpides N.C."/>
            <person name="Klenk H.P."/>
            <person name="Lapidus A."/>
        </authorList>
    </citation>
    <scope>NUCLEOTIDE SEQUENCE [LARGE SCALE GENOMIC DNA]</scope>
    <source>
        <strain evidence="2">DSM 44963</strain>
    </source>
</reference>